<feature type="chain" id="PRO_5044994298" description="S-protein homolog" evidence="6">
    <location>
        <begin position="22"/>
        <end position="150"/>
    </location>
</feature>
<protein>
    <recommendedName>
        <fullName evidence="6">S-protein homolog</fullName>
    </recommendedName>
</protein>
<dbReference type="PANTHER" id="PTHR31232:SF68">
    <property type="entry name" value="S-PROTEIN HOMOLOG"/>
    <property type="match status" value="1"/>
</dbReference>
<reference evidence="7" key="1">
    <citation type="journal article" date="2014" name="Nat. Commun.">
        <title>The emerging biofuel crop Camelina sativa retains a highly undifferentiated hexaploid genome structure.</title>
        <authorList>
            <person name="Kagale S."/>
            <person name="Koh C."/>
            <person name="Nixon J."/>
            <person name="Bollina V."/>
            <person name="Clarke W.E."/>
            <person name="Tuteja R."/>
            <person name="Spillane C."/>
            <person name="Robinson S.J."/>
            <person name="Links M.G."/>
            <person name="Clarke C."/>
            <person name="Higgins E.E."/>
            <person name="Huebert T."/>
            <person name="Sharpe A.G."/>
            <person name="Parkin I.A."/>
        </authorList>
    </citation>
    <scope>NUCLEOTIDE SEQUENCE [LARGE SCALE GENOMIC DNA]</scope>
    <source>
        <strain evidence="7">cv. DH55</strain>
    </source>
</reference>
<evidence type="ECO:0000256" key="6">
    <source>
        <dbReference type="RuleBase" id="RU367044"/>
    </source>
</evidence>
<evidence type="ECO:0000313" key="8">
    <source>
        <dbReference type="RefSeq" id="XP_010414931.1"/>
    </source>
</evidence>
<dbReference type="PANTHER" id="PTHR31232">
    <property type="match status" value="1"/>
</dbReference>
<evidence type="ECO:0000256" key="4">
    <source>
        <dbReference type="ARBA" id="ARBA00022525"/>
    </source>
</evidence>
<organism evidence="7 8">
    <name type="scientific">Camelina sativa</name>
    <name type="common">False flax</name>
    <name type="synonym">Myagrum sativum</name>
    <dbReference type="NCBI Taxonomy" id="90675"/>
    <lineage>
        <taxon>Eukaryota</taxon>
        <taxon>Viridiplantae</taxon>
        <taxon>Streptophyta</taxon>
        <taxon>Embryophyta</taxon>
        <taxon>Tracheophyta</taxon>
        <taxon>Spermatophyta</taxon>
        <taxon>Magnoliopsida</taxon>
        <taxon>eudicotyledons</taxon>
        <taxon>Gunneridae</taxon>
        <taxon>Pentapetalae</taxon>
        <taxon>rosids</taxon>
        <taxon>malvids</taxon>
        <taxon>Brassicales</taxon>
        <taxon>Brassicaceae</taxon>
        <taxon>Camelineae</taxon>
        <taxon>Camelina</taxon>
    </lineage>
</organism>
<gene>
    <name evidence="8" type="primary">LOC104701008</name>
</gene>
<comment type="subcellular location">
    <subcellularLocation>
        <location evidence="1 6">Secreted</location>
    </subcellularLocation>
</comment>
<keyword evidence="4 6" id="KW-0964">Secreted</keyword>
<evidence type="ECO:0000256" key="1">
    <source>
        <dbReference type="ARBA" id="ARBA00004613"/>
    </source>
</evidence>
<keyword evidence="5 6" id="KW-0732">Signal</keyword>
<dbReference type="Proteomes" id="UP000694864">
    <property type="component" value="Chromosome 7"/>
</dbReference>
<dbReference type="GeneID" id="104701008"/>
<keyword evidence="7" id="KW-1185">Reference proteome</keyword>
<evidence type="ECO:0000256" key="5">
    <source>
        <dbReference type="ARBA" id="ARBA00022729"/>
    </source>
</evidence>
<dbReference type="Pfam" id="PF05938">
    <property type="entry name" value="Self-incomp_S1"/>
    <property type="match status" value="1"/>
</dbReference>
<dbReference type="RefSeq" id="XP_010414931.1">
    <property type="nucleotide sequence ID" value="XM_010416629.1"/>
</dbReference>
<comment type="similarity">
    <text evidence="2 6">Belongs to the plant self-incompatibility (S1) protein family.</text>
</comment>
<keyword evidence="3 6" id="KW-0713">Self-incompatibility</keyword>
<evidence type="ECO:0000313" key="7">
    <source>
        <dbReference type="Proteomes" id="UP000694864"/>
    </source>
</evidence>
<sequence length="150" mass="17564">MGKTLICFFFLFLFSVQKIDSILIFRRFNISIWNRLSGDKKLMINCRQGKGEATDVVFLSFNGQWTIYFRVYPRTLIWCNIWKGPDYVQHAHFNAFIGKESFIHDVCGGRKPNVCLWQAQEDGVYVRNNAVGTFKLMLEWDTNSSTNILF</sequence>
<reference evidence="8" key="2">
    <citation type="submission" date="2025-08" db="UniProtKB">
        <authorList>
            <consortium name="RefSeq"/>
        </authorList>
    </citation>
    <scope>IDENTIFICATION</scope>
    <source>
        <tissue evidence="8">Leaf</tissue>
    </source>
</reference>
<feature type="signal peptide" evidence="6">
    <location>
        <begin position="1"/>
        <end position="21"/>
    </location>
</feature>
<evidence type="ECO:0000256" key="3">
    <source>
        <dbReference type="ARBA" id="ARBA00022471"/>
    </source>
</evidence>
<accession>A0ABM0SR52</accession>
<name>A0ABM0SR52_CAMSA</name>
<dbReference type="InterPro" id="IPR010264">
    <property type="entry name" value="Self-incomp_S1"/>
</dbReference>
<evidence type="ECO:0000256" key="2">
    <source>
        <dbReference type="ARBA" id="ARBA00005581"/>
    </source>
</evidence>
<proteinExistence type="inferred from homology"/>